<evidence type="ECO:0000313" key="7">
    <source>
        <dbReference type="Proteomes" id="UP000799424"/>
    </source>
</evidence>
<accession>A0A6A7AFS7</accession>
<dbReference type="SMART" id="SM01386">
    <property type="entry name" value="Ribosomal_S13_N"/>
    <property type="match status" value="1"/>
</dbReference>
<evidence type="ECO:0000313" key="6">
    <source>
        <dbReference type="EMBL" id="KAF2831435.1"/>
    </source>
</evidence>
<evidence type="ECO:0000256" key="3">
    <source>
        <dbReference type="ARBA" id="ARBA00023274"/>
    </source>
</evidence>
<dbReference type="GO" id="GO:0006412">
    <property type="term" value="P:translation"/>
    <property type="evidence" value="ECO:0007669"/>
    <property type="project" value="InterPro"/>
</dbReference>
<dbReference type="NCBIfam" id="NF006331">
    <property type="entry name" value="PRK08561.1"/>
    <property type="match status" value="1"/>
</dbReference>
<dbReference type="GO" id="GO:0005730">
    <property type="term" value="C:nucleolus"/>
    <property type="evidence" value="ECO:0007669"/>
    <property type="project" value="TreeGrafter"/>
</dbReference>
<dbReference type="HAMAP" id="MF_01343_A">
    <property type="entry name" value="Ribosomal_uS15_A"/>
    <property type="match status" value="1"/>
</dbReference>
<sequence>MGRLHSNGKGISASAVPYSRNPPAWLKTTPEQVVDQISKLAKKGATPSQIGEILRDSHGIAQTRVVTGNKILRILKSSGLAPEIPEDLYMLIKKAVAVRKHLATNRKDRDGKFRLILIESRIHRLSRYYKTVGVLPPTWRYESATASTMVA</sequence>
<dbReference type="FunFam" id="4.10.860.130:FF:000001">
    <property type="entry name" value="40S ribosomal protein S13"/>
    <property type="match status" value="1"/>
</dbReference>
<dbReference type="Gene3D" id="4.10.860.130">
    <property type="match status" value="1"/>
</dbReference>
<reference evidence="6" key="1">
    <citation type="journal article" date="2020" name="Stud. Mycol.">
        <title>101 Dothideomycetes genomes: a test case for predicting lifestyles and emergence of pathogens.</title>
        <authorList>
            <person name="Haridas S."/>
            <person name="Albert R."/>
            <person name="Binder M."/>
            <person name="Bloem J."/>
            <person name="Labutti K."/>
            <person name="Salamov A."/>
            <person name="Andreopoulos B."/>
            <person name="Baker S."/>
            <person name="Barry K."/>
            <person name="Bills G."/>
            <person name="Bluhm B."/>
            <person name="Cannon C."/>
            <person name="Castanera R."/>
            <person name="Culley D."/>
            <person name="Daum C."/>
            <person name="Ezra D."/>
            <person name="Gonzalez J."/>
            <person name="Henrissat B."/>
            <person name="Kuo A."/>
            <person name="Liang C."/>
            <person name="Lipzen A."/>
            <person name="Lutzoni F."/>
            <person name="Magnuson J."/>
            <person name="Mondo S."/>
            <person name="Nolan M."/>
            <person name="Ohm R."/>
            <person name="Pangilinan J."/>
            <person name="Park H.-J."/>
            <person name="Ramirez L."/>
            <person name="Alfaro M."/>
            <person name="Sun H."/>
            <person name="Tritt A."/>
            <person name="Yoshinaga Y."/>
            <person name="Zwiers L.-H."/>
            <person name="Turgeon B."/>
            <person name="Goodwin S."/>
            <person name="Spatafora J."/>
            <person name="Crous P."/>
            <person name="Grigoriev I."/>
        </authorList>
    </citation>
    <scope>NUCLEOTIDE SEQUENCE</scope>
    <source>
        <strain evidence="6">CBS 113818</strain>
    </source>
</reference>
<organism evidence="6 7">
    <name type="scientific">Ophiobolus disseminans</name>
    <dbReference type="NCBI Taxonomy" id="1469910"/>
    <lineage>
        <taxon>Eukaryota</taxon>
        <taxon>Fungi</taxon>
        <taxon>Dikarya</taxon>
        <taxon>Ascomycota</taxon>
        <taxon>Pezizomycotina</taxon>
        <taxon>Dothideomycetes</taxon>
        <taxon>Pleosporomycetidae</taxon>
        <taxon>Pleosporales</taxon>
        <taxon>Pleosporineae</taxon>
        <taxon>Phaeosphaeriaceae</taxon>
        <taxon>Ophiobolus</taxon>
    </lineage>
</organism>
<proteinExistence type="inferred from homology"/>
<dbReference type="InterPro" id="IPR009068">
    <property type="entry name" value="uS15_NS1_RNA-bd_sf"/>
</dbReference>
<protein>
    <recommendedName>
        <fullName evidence="5">Small ribosomal subunit protein uS15 N-terminal domain-containing protein</fullName>
    </recommendedName>
</protein>
<dbReference type="InterPro" id="IPR023029">
    <property type="entry name" value="Ribosomal_uS15_arc_euk"/>
</dbReference>
<gene>
    <name evidence="6" type="ORF">CC86DRAFT_366798</name>
</gene>
<dbReference type="SUPFAM" id="SSF47060">
    <property type="entry name" value="S15/NS1 RNA-binding domain"/>
    <property type="match status" value="1"/>
</dbReference>
<dbReference type="FunFam" id="1.10.287.10:FF:000003">
    <property type="entry name" value="40S ribosomal protein S13"/>
    <property type="match status" value="1"/>
</dbReference>
<dbReference type="PANTHER" id="PTHR11885">
    <property type="entry name" value="RIBOSOMAL PROTEIN S15P/S13E"/>
    <property type="match status" value="1"/>
</dbReference>
<dbReference type="InterPro" id="IPR000589">
    <property type="entry name" value="Ribosomal_uS15"/>
</dbReference>
<comment type="similarity">
    <text evidence="1 4">Belongs to the universal ribosomal protein uS15 family.</text>
</comment>
<dbReference type="PROSITE" id="PS00362">
    <property type="entry name" value="RIBOSOMAL_S15"/>
    <property type="match status" value="1"/>
</dbReference>
<dbReference type="SMART" id="SM01387">
    <property type="entry name" value="Ribosomal_S15"/>
    <property type="match status" value="1"/>
</dbReference>
<dbReference type="GO" id="GO:0070181">
    <property type="term" value="F:small ribosomal subunit rRNA binding"/>
    <property type="evidence" value="ECO:0007669"/>
    <property type="project" value="TreeGrafter"/>
</dbReference>
<evidence type="ECO:0000256" key="1">
    <source>
        <dbReference type="ARBA" id="ARBA00008434"/>
    </source>
</evidence>
<evidence type="ECO:0000256" key="2">
    <source>
        <dbReference type="ARBA" id="ARBA00022980"/>
    </source>
</evidence>
<dbReference type="Pfam" id="PF00312">
    <property type="entry name" value="Ribosomal_S15"/>
    <property type="match status" value="1"/>
</dbReference>
<dbReference type="PANTHER" id="PTHR11885:SF6">
    <property type="entry name" value="SMALL RIBOSOMAL SUBUNIT PROTEIN US15"/>
    <property type="match status" value="1"/>
</dbReference>
<dbReference type="EMBL" id="MU006218">
    <property type="protein sequence ID" value="KAF2831435.1"/>
    <property type="molecule type" value="Genomic_DNA"/>
</dbReference>
<name>A0A6A7AFS7_9PLEO</name>
<dbReference type="CDD" id="cd00353">
    <property type="entry name" value="Ribosomal_S15p_S13e"/>
    <property type="match status" value="1"/>
</dbReference>
<feature type="domain" description="Small ribosomal subunit protein uS15 N-terminal" evidence="5">
    <location>
        <begin position="1"/>
        <end position="60"/>
    </location>
</feature>
<dbReference type="Proteomes" id="UP000799424">
    <property type="component" value="Unassembled WGS sequence"/>
</dbReference>
<evidence type="ECO:0000259" key="5">
    <source>
        <dbReference type="SMART" id="SM01386"/>
    </source>
</evidence>
<dbReference type="Pfam" id="PF08069">
    <property type="entry name" value="Ribosomal_S13_N"/>
    <property type="match status" value="1"/>
</dbReference>
<keyword evidence="3 4" id="KW-0687">Ribonucleoprotein</keyword>
<keyword evidence="2 4" id="KW-0689">Ribosomal protein</keyword>
<dbReference type="AlphaFoldDB" id="A0A6A7AFS7"/>
<keyword evidence="7" id="KW-1185">Reference proteome</keyword>
<dbReference type="InterPro" id="IPR012606">
    <property type="entry name" value="Ribosomal_uS15_N"/>
</dbReference>
<dbReference type="GO" id="GO:0022627">
    <property type="term" value="C:cytosolic small ribosomal subunit"/>
    <property type="evidence" value="ECO:0007669"/>
    <property type="project" value="TreeGrafter"/>
</dbReference>
<evidence type="ECO:0000256" key="4">
    <source>
        <dbReference type="RuleBase" id="RU003919"/>
    </source>
</evidence>
<dbReference type="Gene3D" id="1.10.287.10">
    <property type="entry name" value="S15/NS1, RNA-binding"/>
    <property type="match status" value="1"/>
</dbReference>
<dbReference type="GO" id="GO:0003735">
    <property type="term" value="F:structural constituent of ribosome"/>
    <property type="evidence" value="ECO:0007669"/>
    <property type="project" value="InterPro"/>
</dbReference>
<dbReference type="OrthoDB" id="623277at2759"/>